<dbReference type="SUPFAM" id="SSF48557">
    <property type="entry name" value="L-aspartase-like"/>
    <property type="match status" value="1"/>
</dbReference>
<evidence type="ECO:0000313" key="6">
    <source>
        <dbReference type="EMBL" id="GMB86931.1"/>
    </source>
</evidence>
<feature type="domain" description="Fumarate lyase N-terminal" evidence="5">
    <location>
        <begin position="4"/>
        <end position="131"/>
    </location>
</feature>
<reference evidence="6" key="1">
    <citation type="submission" date="2023-04" db="EMBL/GenBank/DDBJ databases">
        <title>Draft genome sequences of Lactobacillus delbrueckii subsp. bulgaricus ME-900 and ME-901 with improved acid tolerance.</title>
        <authorList>
            <person name="Ishida T."/>
            <person name="Yamamoto E."/>
            <person name="Koizumi A."/>
            <person name="Fujiwara S."/>
            <person name="Makino S."/>
            <person name="Kano H."/>
            <person name="Kimura K."/>
        </authorList>
    </citation>
    <scope>NUCLEOTIDE SEQUENCE</scope>
    <source>
        <strain evidence="6">ME-900</strain>
    </source>
</reference>
<gene>
    <name evidence="6" type="ORF">ME0900_13040</name>
</gene>
<evidence type="ECO:0000256" key="3">
    <source>
        <dbReference type="ARBA" id="ARBA00022571"/>
    </source>
</evidence>
<dbReference type="AlphaFoldDB" id="A0AAV5PEF5"/>
<dbReference type="PANTHER" id="PTHR43814:SF1">
    <property type="entry name" value="ARGININOSUCCINATE LYASE"/>
    <property type="match status" value="1"/>
</dbReference>
<dbReference type="PANTHER" id="PTHR43814">
    <property type="entry name" value="ARGININOSUCCINATE LYASE"/>
    <property type="match status" value="1"/>
</dbReference>
<sequence>MYPEDIAGSIAHAKMLAKQGIIPEEASAKIIAGLEGILADLNSGKLEIDPAAEDIHMFIEETLTDRIGQDGKMLHTARSRNDQVALDIRLYMREENGQIKQLLKDLVAALCDQAEKYKASLMPGYTHLQRA</sequence>
<dbReference type="Gene3D" id="1.10.275.10">
    <property type="entry name" value="Fumarase/aspartase (N-terminal domain)"/>
    <property type="match status" value="1"/>
</dbReference>
<dbReference type="EMBL" id="BSWK01000017">
    <property type="protein sequence ID" value="GMB86931.1"/>
    <property type="molecule type" value="Genomic_DNA"/>
</dbReference>
<proteinExistence type="predicted"/>
<dbReference type="Proteomes" id="UP001165243">
    <property type="component" value="Unassembled WGS sequence"/>
</dbReference>
<evidence type="ECO:0000313" key="7">
    <source>
        <dbReference type="Proteomes" id="UP001165243"/>
    </source>
</evidence>
<keyword evidence="4" id="KW-0456">Lyase</keyword>
<dbReference type="Pfam" id="PF00206">
    <property type="entry name" value="Lyase_1"/>
    <property type="match status" value="1"/>
</dbReference>
<protein>
    <recommendedName>
        <fullName evidence="2">argininosuccinate lyase</fullName>
        <ecNumber evidence="2">4.3.2.1</ecNumber>
    </recommendedName>
</protein>
<dbReference type="InterPro" id="IPR022761">
    <property type="entry name" value="Fumarate_lyase_N"/>
</dbReference>
<dbReference type="PRINTS" id="PR00149">
    <property type="entry name" value="FUMRATELYASE"/>
</dbReference>
<dbReference type="PRINTS" id="PR00145">
    <property type="entry name" value="ARGSUCLYASE"/>
</dbReference>
<keyword evidence="3" id="KW-0055">Arginine biosynthesis</keyword>
<evidence type="ECO:0000256" key="2">
    <source>
        <dbReference type="ARBA" id="ARBA00012338"/>
    </source>
</evidence>
<keyword evidence="3" id="KW-0028">Amino-acid biosynthesis</keyword>
<dbReference type="InterPro" id="IPR000362">
    <property type="entry name" value="Fumarate_lyase_fam"/>
</dbReference>
<dbReference type="InterPro" id="IPR024083">
    <property type="entry name" value="Fumarase/histidase_N"/>
</dbReference>
<dbReference type="InterPro" id="IPR009049">
    <property type="entry name" value="Argininosuccinate_lyase"/>
</dbReference>
<name>A0AAV5PEF5_LACDE</name>
<dbReference type="GO" id="GO:0042450">
    <property type="term" value="P:L-arginine biosynthetic process via ornithine"/>
    <property type="evidence" value="ECO:0007669"/>
    <property type="project" value="InterPro"/>
</dbReference>
<accession>A0AAV5PEF5</accession>
<dbReference type="GO" id="GO:0005829">
    <property type="term" value="C:cytosol"/>
    <property type="evidence" value="ECO:0007669"/>
    <property type="project" value="TreeGrafter"/>
</dbReference>
<dbReference type="GO" id="GO:0004056">
    <property type="term" value="F:argininosuccinate lyase activity"/>
    <property type="evidence" value="ECO:0007669"/>
    <property type="project" value="UniProtKB-EC"/>
</dbReference>
<evidence type="ECO:0000259" key="5">
    <source>
        <dbReference type="Pfam" id="PF00206"/>
    </source>
</evidence>
<comment type="pathway">
    <text evidence="1">Amino-acid biosynthesis; L-arginine biosynthesis; L-arginine from L-ornithine and carbamoyl phosphate: step 3/3.</text>
</comment>
<evidence type="ECO:0000256" key="1">
    <source>
        <dbReference type="ARBA" id="ARBA00004941"/>
    </source>
</evidence>
<dbReference type="Gene3D" id="1.20.200.10">
    <property type="entry name" value="Fumarase/aspartase (Central domain)"/>
    <property type="match status" value="1"/>
</dbReference>
<organism evidence="6 7">
    <name type="scientific">Lactobacillus delbrueckii subsp. bulgaricus</name>
    <dbReference type="NCBI Taxonomy" id="1585"/>
    <lineage>
        <taxon>Bacteria</taxon>
        <taxon>Bacillati</taxon>
        <taxon>Bacillota</taxon>
        <taxon>Bacilli</taxon>
        <taxon>Lactobacillales</taxon>
        <taxon>Lactobacillaceae</taxon>
        <taxon>Lactobacillus</taxon>
    </lineage>
</organism>
<comment type="caution">
    <text evidence="6">The sequence shown here is derived from an EMBL/GenBank/DDBJ whole genome shotgun (WGS) entry which is preliminary data.</text>
</comment>
<evidence type="ECO:0000256" key="4">
    <source>
        <dbReference type="ARBA" id="ARBA00023239"/>
    </source>
</evidence>
<dbReference type="InterPro" id="IPR008948">
    <property type="entry name" value="L-Aspartase-like"/>
</dbReference>
<dbReference type="EC" id="4.3.2.1" evidence="2"/>